<protein>
    <submittedName>
        <fullName evidence="1">Uncharacterized protein</fullName>
    </submittedName>
</protein>
<gene>
    <name evidence="1" type="ORF">EVAR_22306_1</name>
</gene>
<accession>A0A4C1UBW8</accession>
<evidence type="ECO:0000313" key="1">
    <source>
        <dbReference type="EMBL" id="GBP23446.1"/>
    </source>
</evidence>
<reference evidence="1 2" key="1">
    <citation type="journal article" date="2019" name="Commun. Biol.">
        <title>The bagworm genome reveals a unique fibroin gene that provides high tensile strength.</title>
        <authorList>
            <person name="Kono N."/>
            <person name="Nakamura H."/>
            <person name="Ohtoshi R."/>
            <person name="Tomita M."/>
            <person name="Numata K."/>
            <person name="Arakawa K."/>
        </authorList>
    </citation>
    <scope>NUCLEOTIDE SEQUENCE [LARGE SCALE GENOMIC DNA]</scope>
</reference>
<sequence>MDRSEWSMRLSSNRNRRRVQLPMCMSVSGLDRALPAGSALKIYSTLFLSLSYVLVPRAGSTVSTNSIAGVLPPCIRTIPYLLPNTAKIWNDPPRAGFPMSYVLKRVFKKKKEAYFFLKGRQRSSSASGVKISMDIGDHIIPGRRCTCLTLITKQPPAYQRISNLSDWPEPRKES</sequence>
<evidence type="ECO:0000313" key="2">
    <source>
        <dbReference type="Proteomes" id="UP000299102"/>
    </source>
</evidence>
<proteinExistence type="predicted"/>
<dbReference type="EMBL" id="BGZK01000150">
    <property type="protein sequence ID" value="GBP23446.1"/>
    <property type="molecule type" value="Genomic_DNA"/>
</dbReference>
<organism evidence="1 2">
    <name type="scientific">Eumeta variegata</name>
    <name type="common">Bagworm moth</name>
    <name type="synonym">Eumeta japonica</name>
    <dbReference type="NCBI Taxonomy" id="151549"/>
    <lineage>
        <taxon>Eukaryota</taxon>
        <taxon>Metazoa</taxon>
        <taxon>Ecdysozoa</taxon>
        <taxon>Arthropoda</taxon>
        <taxon>Hexapoda</taxon>
        <taxon>Insecta</taxon>
        <taxon>Pterygota</taxon>
        <taxon>Neoptera</taxon>
        <taxon>Endopterygota</taxon>
        <taxon>Lepidoptera</taxon>
        <taxon>Glossata</taxon>
        <taxon>Ditrysia</taxon>
        <taxon>Tineoidea</taxon>
        <taxon>Psychidae</taxon>
        <taxon>Oiketicinae</taxon>
        <taxon>Eumeta</taxon>
    </lineage>
</organism>
<dbReference type="Proteomes" id="UP000299102">
    <property type="component" value="Unassembled WGS sequence"/>
</dbReference>
<dbReference type="AlphaFoldDB" id="A0A4C1UBW8"/>
<comment type="caution">
    <text evidence="1">The sequence shown here is derived from an EMBL/GenBank/DDBJ whole genome shotgun (WGS) entry which is preliminary data.</text>
</comment>
<name>A0A4C1UBW8_EUMVA</name>
<keyword evidence="2" id="KW-1185">Reference proteome</keyword>